<dbReference type="Proteomes" id="UP000295696">
    <property type="component" value="Unassembled WGS sequence"/>
</dbReference>
<evidence type="ECO:0000259" key="2">
    <source>
        <dbReference type="Pfam" id="PF05872"/>
    </source>
</evidence>
<feature type="compositionally biased region" description="Basic and acidic residues" evidence="1">
    <location>
        <begin position="468"/>
        <end position="488"/>
    </location>
</feature>
<feature type="region of interest" description="Disordered" evidence="1">
    <location>
        <begin position="468"/>
        <end position="504"/>
    </location>
</feature>
<dbReference type="InterPro" id="IPR051162">
    <property type="entry name" value="T4SS_component"/>
</dbReference>
<evidence type="ECO:0000256" key="1">
    <source>
        <dbReference type="SAM" id="MobiDB-lite"/>
    </source>
</evidence>
<name>A0A4V2UN96_9RHOB</name>
<dbReference type="SUPFAM" id="SSF52540">
    <property type="entry name" value="P-loop containing nucleoside triphosphate hydrolases"/>
    <property type="match status" value="1"/>
</dbReference>
<dbReference type="AlphaFoldDB" id="A0A4V2UN96"/>
<sequence length="548" mass="59852">MISDVLHFHRKWLRLDVQAVTAKLAGERDKMENGLFIGGGGAEYGEKQYLDLKYANRHGLIAGATGTGKTVTLQILAESFSAAGVPVFLSDVKGDLSGLADRGSPDFKLHEAFTKRAAQIGFTEFTYDAFPAVFWDLFGQQGHPVRTTVAEMGPLLLARLLDLTEAQEGILNIAFRLADEQGLPLLDLKDLQALLVWTGENRAELSLRYGNVSVASIGAIQRRLLVLENEGGAEIFGEPALDLADMMRLDADGRGQINILAADTLMASPKLYATFLLWLLSELFEDLPEVGDPDKPKLVFFFDEAHLLFDGAPKALVDKVEQVARLIRSKGVGVYFITQNPDDIPEDILGQLGNRVQHALRAFTARDKKALRMAAETYRPNPDFDTETAIREVGVGEAVTSMLQKKGVPGIVQRTLIRPPSSKLGPIPASLRAQLIAASDLGAKYANAVDRDSAHEMLKRRADAAAKAAEEAERREEEQSAAEREFNAGRRYSGTRVSRSSAKTRKRTLNFDDSSLGGAIANVLVKELKGTTGRRIVRGILGGLFKAR</sequence>
<evidence type="ECO:0000313" key="3">
    <source>
        <dbReference type="EMBL" id="TCS61131.1"/>
    </source>
</evidence>
<organism evidence="3 4">
    <name type="scientific">Primorskyibacter sedentarius</name>
    <dbReference type="NCBI Taxonomy" id="745311"/>
    <lineage>
        <taxon>Bacteria</taxon>
        <taxon>Pseudomonadati</taxon>
        <taxon>Pseudomonadota</taxon>
        <taxon>Alphaproteobacteria</taxon>
        <taxon>Rhodobacterales</taxon>
        <taxon>Roseobacteraceae</taxon>
        <taxon>Primorskyibacter</taxon>
    </lineage>
</organism>
<dbReference type="InterPro" id="IPR033186">
    <property type="entry name" value="HerA_C"/>
</dbReference>
<dbReference type="EMBL" id="SLZU01000012">
    <property type="protein sequence ID" value="TCS61131.1"/>
    <property type="molecule type" value="Genomic_DNA"/>
</dbReference>
<accession>A0A4V2UN96</accession>
<dbReference type="PANTHER" id="PTHR30121:SF6">
    <property type="entry name" value="SLR6007 PROTEIN"/>
    <property type="match status" value="1"/>
</dbReference>
<dbReference type="Pfam" id="PF05872">
    <property type="entry name" value="HerA_C"/>
    <property type="match status" value="1"/>
</dbReference>
<proteinExistence type="predicted"/>
<dbReference type="Gene3D" id="3.40.50.300">
    <property type="entry name" value="P-loop containing nucleotide triphosphate hydrolases"/>
    <property type="match status" value="2"/>
</dbReference>
<dbReference type="PANTHER" id="PTHR30121">
    <property type="entry name" value="UNCHARACTERIZED PROTEIN YJGR-RELATED"/>
    <property type="match status" value="1"/>
</dbReference>
<dbReference type="CDD" id="cd01127">
    <property type="entry name" value="TrwB_TraG_TraD_VirD4"/>
    <property type="match status" value="1"/>
</dbReference>
<dbReference type="InterPro" id="IPR027417">
    <property type="entry name" value="P-loop_NTPase"/>
</dbReference>
<evidence type="ECO:0000313" key="4">
    <source>
        <dbReference type="Proteomes" id="UP000295696"/>
    </source>
</evidence>
<gene>
    <name evidence="3" type="ORF">EDD52_11289</name>
</gene>
<protein>
    <recommendedName>
        <fullName evidence="2">Helicase HerA-like C-terminal domain-containing protein</fullName>
    </recommendedName>
</protein>
<feature type="domain" description="Helicase HerA-like C-terminal" evidence="2">
    <location>
        <begin position="44"/>
        <end position="544"/>
    </location>
</feature>
<reference evidence="3 4" key="1">
    <citation type="submission" date="2019-03" db="EMBL/GenBank/DDBJ databases">
        <title>Genomic Encyclopedia of Type Strains, Phase IV (KMG-IV): sequencing the most valuable type-strain genomes for metagenomic binning, comparative biology and taxonomic classification.</title>
        <authorList>
            <person name="Goeker M."/>
        </authorList>
    </citation>
    <scope>NUCLEOTIDE SEQUENCE [LARGE SCALE GENOMIC DNA]</scope>
    <source>
        <strain evidence="3 4">DSM 104836</strain>
    </source>
</reference>
<keyword evidence="4" id="KW-1185">Reference proteome</keyword>
<comment type="caution">
    <text evidence="3">The sequence shown here is derived from an EMBL/GenBank/DDBJ whole genome shotgun (WGS) entry which is preliminary data.</text>
</comment>